<evidence type="ECO:0000313" key="10">
    <source>
        <dbReference type="Proteomes" id="UP000032900"/>
    </source>
</evidence>
<feature type="transmembrane region" description="Helical" evidence="8">
    <location>
        <begin position="37"/>
        <end position="58"/>
    </location>
</feature>
<keyword evidence="7 8" id="KW-0472">Membrane</keyword>
<keyword evidence="10" id="KW-1185">Reference proteome</keyword>
<proteinExistence type="inferred from homology"/>
<gene>
    <name evidence="9" type="ORF">JCM15548_13915</name>
</gene>
<feature type="transmembrane region" description="Helical" evidence="8">
    <location>
        <begin position="207"/>
        <end position="229"/>
    </location>
</feature>
<comment type="subcellular location">
    <subcellularLocation>
        <location evidence="1">Cell membrane</location>
        <topology evidence="1">Multi-pass membrane protein</topology>
    </subcellularLocation>
</comment>
<dbReference type="PANTHER" id="PTHR21716">
    <property type="entry name" value="TRANSMEMBRANE PROTEIN"/>
    <property type="match status" value="1"/>
</dbReference>
<feature type="transmembrane region" description="Helical" evidence="8">
    <location>
        <begin position="65"/>
        <end position="88"/>
    </location>
</feature>
<dbReference type="GO" id="GO:0005886">
    <property type="term" value="C:plasma membrane"/>
    <property type="evidence" value="ECO:0007669"/>
    <property type="project" value="UniProtKB-SubCell"/>
</dbReference>
<feature type="transmembrane region" description="Helical" evidence="8">
    <location>
        <begin position="150"/>
        <end position="173"/>
    </location>
</feature>
<feature type="transmembrane region" description="Helical" evidence="8">
    <location>
        <begin position="270"/>
        <end position="286"/>
    </location>
</feature>
<keyword evidence="5 8" id="KW-0812">Transmembrane</keyword>
<evidence type="ECO:0000256" key="6">
    <source>
        <dbReference type="ARBA" id="ARBA00022989"/>
    </source>
</evidence>
<reference evidence="9 10" key="1">
    <citation type="journal article" date="2015" name="Microbes Environ.">
        <title>Distribution and evolution of nitrogen fixation genes in the phylum bacteroidetes.</title>
        <authorList>
            <person name="Inoue J."/>
            <person name="Oshima K."/>
            <person name="Suda W."/>
            <person name="Sakamoto M."/>
            <person name="Iino T."/>
            <person name="Noda S."/>
            <person name="Hongoh Y."/>
            <person name="Hattori M."/>
            <person name="Ohkuma M."/>
        </authorList>
    </citation>
    <scope>NUCLEOTIDE SEQUENCE [LARGE SCALE GENOMIC DNA]</scope>
    <source>
        <strain evidence="9">JCM 15548</strain>
    </source>
</reference>
<evidence type="ECO:0000256" key="4">
    <source>
        <dbReference type="ARBA" id="ARBA00022475"/>
    </source>
</evidence>
<dbReference type="InterPro" id="IPR002549">
    <property type="entry name" value="AI-2E-like"/>
</dbReference>
<name>A0A0E9M206_9BACT</name>
<evidence type="ECO:0000256" key="1">
    <source>
        <dbReference type="ARBA" id="ARBA00004651"/>
    </source>
</evidence>
<comment type="caution">
    <text evidence="9">The sequence shown here is derived from an EMBL/GenBank/DDBJ whole genome shotgun (WGS) entry which is preliminary data.</text>
</comment>
<dbReference type="OrthoDB" id="9793390at2"/>
<comment type="similarity">
    <text evidence="2">Belongs to the autoinducer-2 exporter (AI-2E) (TC 2.A.86) family.</text>
</comment>
<sequence>MENHQSKIVEQPAYMRLTSILLGIVLLVFVMKEAKVILVPILIAGFLAVLISPFTSWLEKNRVPSALAAVISLISLLVILSGIVYFFYNQILNFSGDLAGLEARFSELAGNINNFTAEHFDGVVPISMDNVKEVLFQQIYDNMNVLTQGILATAGTLTLVFIIPVYIFLFIYYRWFIIEFFKKVFAKKHEDKVEHAILKIKEVVQKYIKGAFIVICILAVLNSIALYSLGIKHAMLFAVFAAILNVIPYLGPFLGAIFPIAFALLTKDSLWYPFGVFLAFYVIQLFESNLFTPKIVGGQVSMNPLMTIIALFIGNFIWGLAGMILFIPGMAILKVIFDEVEGMEAYGFLLGSVQSKKKKNLPKAKIVIEKVQKVFQPKKNNH</sequence>
<evidence type="ECO:0000256" key="5">
    <source>
        <dbReference type="ARBA" id="ARBA00022692"/>
    </source>
</evidence>
<feature type="transmembrane region" description="Helical" evidence="8">
    <location>
        <begin position="12"/>
        <end position="31"/>
    </location>
</feature>
<dbReference type="STRING" id="1236989.JCM15548_13915"/>
<accession>A0A0E9M206</accession>
<dbReference type="AlphaFoldDB" id="A0A0E9M206"/>
<evidence type="ECO:0000256" key="2">
    <source>
        <dbReference type="ARBA" id="ARBA00009773"/>
    </source>
</evidence>
<evidence type="ECO:0000256" key="8">
    <source>
        <dbReference type="SAM" id="Phobius"/>
    </source>
</evidence>
<keyword evidence="3" id="KW-0813">Transport</keyword>
<dbReference type="EMBL" id="BAZW01000051">
    <property type="protein sequence ID" value="GAO31544.1"/>
    <property type="molecule type" value="Genomic_DNA"/>
</dbReference>
<evidence type="ECO:0000256" key="3">
    <source>
        <dbReference type="ARBA" id="ARBA00022448"/>
    </source>
</evidence>
<keyword evidence="6 8" id="KW-1133">Transmembrane helix</keyword>
<feature type="transmembrane region" description="Helical" evidence="8">
    <location>
        <begin position="235"/>
        <end position="258"/>
    </location>
</feature>
<dbReference type="Pfam" id="PF01594">
    <property type="entry name" value="AI-2E_transport"/>
    <property type="match status" value="1"/>
</dbReference>
<evidence type="ECO:0000256" key="7">
    <source>
        <dbReference type="ARBA" id="ARBA00023136"/>
    </source>
</evidence>
<organism evidence="9 10">
    <name type="scientific">Geofilum rubicundum JCM 15548</name>
    <dbReference type="NCBI Taxonomy" id="1236989"/>
    <lineage>
        <taxon>Bacteria</taxon>
        <taxon>Pseudomonadati</taxon>
        <taxon>Bacteroidota</taxon>
        <taxon>Bacteroidia</taxon>
        <taxon>Marinilabiliales</taxon>
        <taxon>Marinilabiliaceae</taxon>
        <taxon>Geofilum</taxon>
    </lineage>
</organism>
<protein>
    <submittedName>
        <fullName evidence="9">Permease</fullName>
    </submittedName>
</protein>
<dbReference type="RefSeq" id="WP_062127721.1">
    <property type="nucleotide sequence ID" value="NZ_BAZW01000051.1"/>
</dbReference>
<dbReference type="GO" id="GO:0055085">
    <property type="term" value="P:transmembrane transport"/>
    <property type="evidence" value="ECO:0007669"/>
    <property type="project" value="TreeGrafter"/>
</dbReference>
<dbReference type="PANTHER" id="PTHR21716:SF53">
    <property type="entry name" value="PERMEASE PERM-RELATED"/>
    <property type="match status" value="1"/>
</dbReference>
<evidence type="ECO:0000313" key="9">
    <source>
        <dbReference type="EMBL" id="GAO31544.1"/>
    </source>
</evidence>
<keyword evidence="4" id="KW-1003">Cell membrane</keyword>
<dbReference type="Proteomes" id="UP000032900">
    <property type="component" value="Unassembled WGS sequence"/>
</dbReference>
<feature type="transmembrane region" description="Helical" evidence="8">
    <location>
        <begin position="306"/>
        <end position="327"/>
    </location>
</feature>